<dbReference type="FunFam" id="3.40.30.10:FF:000007">
    <property type="entry name" value="Thioredoxin-dependent thiol peroxidase"/>
    <property type="match status" value="1"/>
</dbReference>
<comment type="subunit">
    <text evidence="2">Monomer.</text>
</comment>
<dbReference type="OrthoDB" id="9801080at2"/>
<evidence type="ECO:0000313" key="15">
    <source>
        <dbReference type="EMBL" id="PSB05171.1"/>
    </source>
</evidence>
<proteinExistence type="inferred from homology"/>
<evidence type="ECO:0000313" key="16">
    <source>
        <dbReference type="Proteomes" id="UP000238762"/>
    </source>
</evidence>
<evidence type="ECO:0000256" key="12">
    <source>
        <dbReference type="ARBA" id="ARBA00049091"/>
    </source>
</evidence>
<dbReference type="PROSITE" id="PS51352">
    <property type="entry name" value="THIOREDOXIN_2"/>
    <property type="match status" value="1"/>
</dbReference>
<keyword evidence="8" id="KW-0676">Redox-active center</keyword>
<evidence type="ECO:0000256" key="6">
    <source>
        <dbReference type="ARBA" id="ARBA00023002"/>
    </source>
</evidence>
<feature type="domain" description="Thioredoxin" evidence="14">
    <location>
        <begin position="3"/>
        <end position="146"/>
    </location>
</feature>
<dbReference type="PIRSF" id="PIRSF000239">
    <property type="entry name" value="AHPC"/>
    <property type="match status" value="1"/>
</dbReference>
<feature type="active site" description="Cysteine sulfenic acid (-SOH) intermediate; for peroxidase activity" evidence="13">
    <location>
        <position position="45"/>
    </location>
</feature>
<dbReference type="AlphaFoldDB" id="A0A2T1CA95"/>
<dbReference type="Pfam" id="PF00578">
    <property type="entry name" value="AhpC-TSA"/>
    <property type="match status" value="1"/>
</dbReference>
<dbReference type="PANTHER" id="PTHR42801">
    <property type="entry name" value="THIOREDOXIN-DEPENDENT PEROXIDE REDUCTASE"/>
    <property type="match status" value="1"/>
</dbReference>
<keyword evidence="16" id="KW-1185">Reference proteome</keyword>
<dbReference type="GO" id="GO:0045454">
    <property type="term" value="P:cell redox homeostasis"/>
    <property type="evidence" value="ECO:0007669"/>
    <property type="project" value="TreeGrafter"/>
</dbReference>
<dbReference type="GO" id="GO:0034599">
    <property type="term" value="P:cellular response to oxidative stress"/>
    <property type="evidence" value="ECO:0007669"/>
    <property type="project" value="TreeGrafter"/>
</dbReference>
<evidence type="ECO:0000256" key="3">
    <source>
        <dbReference type="ARBA" id="ARBA00013017"/>
    </source>
</evidence>
<evidence type="ECO:0000256" key="13">
    <source>
        <dbReference type="PIRSR" id="PIRSR000239-1"/>
    </source>
</evidence>
<dbReference type="Proteomes" id="UP000238762">
    <property type="component" value="Unassembled WGS sequence"/>
</dbReference>
<comment type="caution">
    <text evidence="15">The sequence shown here is derived from an EMBL/GenBank/DDBJ whole genome shotgun (WGS) entry which is preliminary data.</text>
</comment>
<dbReference type="EC" id="1.11.1.24" evidence="3"/>
<comment type="catalytic activity">
    <reaction evidence="12">
        <text>a hydroperoxide + [thioredoxin]-dithiol = an alcohol + [thioredoxin]-disulfide + H2O</text>
        <dbReference type="Rhea" id="RHEA:62620"/>
        <dbReference type="Rhea" id="RHEA-COMP:10698"/>
        <dbReference type="Rhea" id="RHEA-COMP:10700"/>
        <dbReference type="ChEBI" id="CHEBI:15377"/>
        <dbReference type="ChEBI" id="CHEBI:29950"/>
        <dbReference type="ChEBI" id="CHEBI:30879"/>
        <dbReference type="ChEBI" id="CHEBI:35924"/>
        <dbReference type="ChEBI" id="CHEBI:50058"/>
        <dbReference type="EC" id="1.11.1.24"/>
    </reaction>
</comment>
<accession>A0A2T1CA95</accession>
<dbReference type="SUPFAM" id="SSF52833">
    <property type="entry name" value="Thioredoxin-like"/>
    <property type="match status" value="1"/>
</dbReference>
<dbReference type="CDD" id="cd03017">
    <property type="entry name" value="PRX_BCP"/>
    <property type="match status" value="1"/>
</dbReference>
<protein>
    <recommendedName>
        <fullName evidence="3">thioredoxin-dependent peroxiredoxin</fullName>
        <ecNumber evidence="3">1.11.1.24</ecNumber>
    </recommendedName>
    <alternativeName>
        <fullName evidence="11">Bacterioferritin comigratory protein</fullName>
    </alternativeName>
    <alternativeName>
        <fullName evidence="9">Thioredoxin peroxidase</fullName>
    </alternativeName>
</protein>
<comment type="function">
    <text evidence="1">Thiol-specific peroxidase that catalyzes the reduction of hydrogen peroxide and organic hydroperoxides to water and alcohols, respectively. Plays a role in cell protection against oxidative stress by detoxifying peroxides and as sensor of hydrogen peroxide-mediated signaling events.</text>
</comment>
<keyword evidence="6" id="KW-0560">Oxidoreductase</keyword>
<dbReference type="Gene3D" id="3.40.30.10">
    <property type="entry name" value="Glutaredoxin"/>
    <property type="match status" value="1"/>
</dbReference>
<gene>
    <name evidence="15" type="ORF">C7B64_00560</name>
</gene>
<dbReference type="InterPro" id="IPR036249">
    <property type="entry name" value="Thioredoxin-like_sf"/>
</dbReference>
<keyword evidence="7" id="KW-1015">Disulfide bond</keyword>
<keyword evidence="5" id="KW-0049">Antioxidant</keyword>
<dbReference type="GO" id="GO:0008379">
    <property type="term" value="F:thioredoxin peroxidase activity"/>
    <property type="evidence" value="ECO:0007669"/>
    <property type="project" value="TreeGrafter"/>
</dbReference>
<reference evidence="15 16" key="2">
    <citation type="submission" date="2018-03" db="EMBL/GenBank/DDBJ databases">
        <title>The ancient ancestry and fast evolution of plastids.</title>
        <authorList>
            <person name="Moore K.R."/>
            <person name="Magnabosco C."/>
            <person name="Momper L."/>
            <person name="Gold D.A."/>
            <person name="Bosak T."/>
            <person name="Fournier G.P."/>
        </authorList>
    </citation>
    <scope>NUCLEOTIDE SEQUENCE [LARGE SCALE GENOMIC DNA]</scope>
    <source>
        <strain evidence="15 16">CCAP 1448/3</strain>
    </source>
</reference>
<keyword evidence="4" id="KW-0575">Peroxidase</keyword>
<sequence length="146" mass="15783">MALAVGSKAPDFTTKDTNGNTVSLSDFAGKTVIMYFYPKDDTPGCTKQACSFRDSYDRYLEKGITVLGVSKDDEVAHQKFTEKFNLPFPLLADVDGSIIKAYDVEGNSGYAQRVTYTIDASGTITNVDSSVKTETHAQDVLASLAS</sequence>
<evidence type="ECO:0000256" key="10">
    <source>
        <dbReference type="ARBA" id="ARBA00038489"/>
    </source>
</evidence>
<evidence type="ECO:0000256" key="9">
    <source>
        <dbReference type="ARBA" id="ARBA00032824"/>
    </source>
</evidence>
<dbReference type="EMBL" id="PVWJ01000002">
    <property type="protein sequence ID" value="PSB05171.1"/>
    <property type="molecule type" value="Genomic_DNA"/>
</dbReference>
<evidence type="ECO:0000259" key="14">
    <source>
        <dbReference type="PROSITE" id="PS51352"/>
    </source>
</evidence>
<evidence type="ECO:0000256" key="1">
    <source>
        <dbReference type="ARBA" id="ARBA00003330"/>
    </source>
</evidence>
<evidence type="ECO:0000256" key="4">
    <source>
        <dbReference type="ARBA" id="ARBA00022559"/>
    </source>
</evidence>
<evidence type="ECO:0000256" key="8">
    <source>
        <dbReference type="ARBA" id="ARBA00023284"/>
    </source>
</evidence>
<dbReference type="InterPro" id="IPR050924">
    <property type="entry name" value="Peroxiredoxin_BCP/PrxQ"/>
</dbReference>
<evidence type="ECO:0000256" key="5">
    <source>
        <dbReference type="ARBA" id="ARBA00022862"/>
    </source>
</evidence>
<dbReference type="GO" id="GO:0005737">
    <property type="term" value="C:cytoplasm"/>
    <property type="evidence" value="ECO:0007669"/>
    <property type="project" value="TreeGrafter"/>
</dbReference>
<evidence type="ECO:0000256" key="2">
    <source>
        <dbReference type="ARBA" id="ARBA00011245"/>
    </source>
</evidence>
<dbReference type="RefSeq" id="WP_106286716.1">
    <property type="nucleotide sequence ID" value="NZ_CAWNTC010000104.1"/>
</dbReference>
<dbReference type="InterPro" id="IPR000866">
    <property type="entry name" value="AhpC/TSA"/>
</dbReference>
<evidence type="ECO:0000256" key="11">
    <source>
        <dbReference type="ARBA" id="ARBA00041373"/>
    </source>
</evidence>
<evidence type="ECO:0000256" key="7">
    <source>
        <dbReference type="ARBA" id="ARBA00023157"/>
    </source>
</evidence>
<comment type="similarity">
    <text evidence="10">Belongs to the peroxiredoxin family. BCP/PrxQ subfamily.</text>
</comment>
<reference evidence="15 16" key="1">
    <citation type="submission" date="2018-02" db="EMBL/GenBank/DDBJ databases">
        <authorList>
            <person name="Cohen D.B."/>
            <person name="Kent A.D."/>
        </authorList>
    </citation>
    <scope>NUCLEOTIDE SEQUENCE [LARGE SCALE GENOMIC DNA]</scope>
    <source>
        <strain evidence="15 16">CCAP 1448/3</strain>
    </source>
</reference>
<dbReference type="InterPro" id="IPR024706">
    <property type="entry name" value="Peroxiredoxin_AhpC-typ"/>
</dbReference>
<organism evidence="15 16">
    <name type="scientific">Merismopedia glauca CCAP 1448/3</name>
    <dbReference type="NCBI Taxonomy" id="1296344"/>
    <lineage>
        <taxon>Bacteria</taxon>
        <taxon>Bacillati</taxon>
        <taxon>Cyanobacteriota</taxon>
        <taxon>Cyanophyceae</taxon>
        <taxon>Synechococcales</taxon>
        <taxon>Merismopediaceae</taxon>
        <taxon>Merismopedia</taxon>
    </lineage>
</organism>
<dbReference type="InterPro" id="IPR013766">
    <property type="entry name" value="Thioredoxin_domain"/>
</dbReference>
<dbReference type="PANTHER" id="PTHR42801:SF4">
    <property type="entry name" value="AHPC_TSA FAMILY PROTEIN"/>
    <property type="match status" value="1"/>
</dbReference>
<name>A0A2T1CA95_9CYAN</name>